<dbReference type="SMART" id="SM00360">
    <property type="entry name" value="RRM"/>
    <property type="match status" value="2"/>
</dbReference>
<dbReference type="GO" id="GO:0006397">
    <property type="term" value="P:mRNA processing"/>
    <property type="evidence" value="ECO:0007669"/>
    <property type="project" value="UniProtKB-KW"/>
</dbReference>
<evidence type="ECO:0000256" key="8">
    <source>
        <dbReference type="PROSITE-ProRule" id="PRU00176"/>
    </source>
</evidence>
<keyword evidence="4" id="KW-0507">mRNA processing</keyword>
<evidence type="ECO:0000313" key="12">
    <source>
        <dbReference type="Proteomes" id="UP001497457"/>
    </source>
</evidence>
<evidence type="ECO:0000256" key="5">
    <source>
        <dbReference type="ARBA" id="ARBA00022737"/>
    </source>
</evidence>
<comment type="subcellular location">
    <subcellularLocation>
        <location evidence="1">Plastid</location>
        <location evidence="1">Chloroplast</location>
    </subcellularLocation>
</comment>
<feature type="domain" description="RRM" evidence="10">
    <location>
        <begin position="111"/>
        <end position="189"/>
    </location>
</feature>
<dbReference type="InterPro" id="IPR050502">
    <property type="entry name" value="Euk_RNA-bind_prot"/>
</dbReference>
<evidence type="ECO:0000256" key="3">
    <source>
        <dbReference type="ARBA" id="ARBA00022640"/>
    </source>
</evidence>
<dbReference type="EMBL" id="OZ075117">
    <property type="protein sequence ID" value="CAL5078401.1"/>
    <property type="molecule type" value="Genomic_DNA"/>
</dbReference>
<dbReference type="AlphaFoldDB" id="A0ABC9FM71"/>
<gene>
    <name evidence="11" type="ORF">URODEC1_LOCUS107106</name>
</gene>
<evidence type="ECO:0000313" key="11">
    <source>
        <dbReference type="EMBL" id="CAL5078401.1"/>
    </source>
</evidence>
<protein>
    <recommendedName>
        <fullName evidence="10">RRM domain-containing protein</fullName>
    </recommendedName>
</protein>
<dbReference type="InterPro" id="IPR012677">
    <property type="entry name" value="Nucleotide-bd_a/b_plait_sf"/>
</dbReference>
<feature type="region of interest" description="Disordered" evidence="9">
    <location>
        <begin position="284"/>
        <end position="346"/>
    </location>
</feature>
<keyword evidence="5" id="KW-0677">Repeat</keyword>
<feature type="compositionally biased region" description="Polar residues" evidence="9">
    <location>
        <begin position="337"/>
        <end position="346"/>
    </location>
</feature>
<dbReference type="FunFam" id="3.30.70.330:FF:000760">
    <property type="entry name" value="33 kDa ribonucleoprotein, chloroplastic"/>
    <property type="match status" value="1"/>
</dbReference>
<dbReference type="CDD" id="cd21608">
    <property type="entry name" value="RRM2_NsCP33_like"/>
    <property type="match status" value="1"/>
</dbReference>
<evidence type="ECO:0000256" key="6">
    <source>
        <dbReference type="ARBA" id="ARBA00022884"/>
    </source>
</evidence>
<keyword evidence="7" id="KW-0687">Ribonucleoprotein</keyword>
<keyword evidence="12" id="KW-1185">Reference proteome</keyword>
<feature type="domain" description="RRM" evidence="10">
    <location>
        <begin position="210"/>
        <end position="288"/>
    </location>
</feature>
<dbReference type="InterPro" id="IPR035979">
    <property type="entry name" value="RBD_domain_sf"/>
</dbReference>
<dbReference type="GO" id="GO:0003723">
    <property type="term" value="F:RNA binding"/>
    <property type="evidence" value="ECO:0007669"/>
    <property type="project" value="UniProtKB-UniRule"/>
</dbReference>
<keyword evidence="6 8" id="KW-0694">RNA-binding</keyword>
<dbReference type="Proteomes" id="UP001497457">
    <property type="component" value="Chromosome 7b"/>
</dbReference>
<evidence type="ECO:0000256" key="1">
    <source>
        <dbReference type="ARBA" id="ARBA00004229"/>
    </source>
</evidence>
<reference evidence="12" key="1">
    <citation type="submission" date="2024-06" db="EMBL/GenBank/DDBJ databases">
        <authorList>
            <person name="Ryan C."/>
        </authorList>
    </citation>
    <scope>NUCLEOTIDE SEQUENCE [LARGE SCALE GENOMIC DNA]</scope>
</reference>
<keyword evidence="2" id="KW-0150">Chloroplast</keyword>
<reference evidence="11 12" key="2">
    <citation type="submission" date="2024-10" db="EMBL/GenBank/DDBJ databases">
        <authorList>
            <person name="Ryan C."/>
        </authorList>
    </citation>
    <scope>NUCLEOTIDE SEQUENCE [LARGE SCALE GENOMIC DNA]</scope>
</reference>
<dbReference type="GO" id="GO:0009507">
    <property type="term" value="C:chloroplast"/>
    <property type="evidence" value="ECO:0007669"/>
    <property type="project" value="UniProtKB-SubCell"/>
</dbReference>
<dbReference type="InterPro" id="IPR000504">
    <property type="entry name" value="RRM_dom"/>
</dbReference>
<organism evidence="11 12">
    <name type="scientific">Urochloa decumbens</name>
    <dbReference type="NCBI Taxonomy" id="240449"/>
    <lineage>
        <taxon>Eukaryota</taxon>
        <taxon>Viridiplantae</taxon>
        <taxon>Streptophyta</taxon>
        <taxon>Embryophyta</taxon>
        <taxon>Tracheophyta</taxon>
        <taxon>Spermatophyta</taxon>
        <taxon>Magnoliopsida</taxon>
        <taxon>Liliopsida</taxon>
        <taxon>Poales</taxon>
        <taxon>Poaceae</taxon>
        <taxon>PACMAD clade</taxon>
        <taxon>Panicoideae</taxon>
        <taxon>Panicodae</taxon>
        <taxon>Paniceae</taxon>
        <taxon>Melinidinae</taxon>
        <taxon>Urochloa</taxon>
    </lineage>
</organism>
<proteinExistence type="predicted"/>
<evidence type="ECO:0000256" key="9">
    <source>
        <dbReference type="SAM" id="MobiDB-lite"/>
    </source>
</evidence>
<evidence type="ECO:0000256" key="7">
    <source>
        <dbReference type="ARBA" id="ARBA00023274"/>
    </source>
</evidence>
<accession>A0ABC9FM71</accession>
<keyword evidence="3" id="KW-0934">Plastid</keyword>
<dbReference type="SUPFAM" id="SSF54928">
    <property type="entry name" value="RNA-binding domain, RBD"/>
    <property type="match status" value="2"/>
</dbReference>
<name>A0ABC9FM71_9POAL</name>
<dbReference type="Gene3D" id="3.30.70.330">
    <property type="match status" value="2"/>
</dbReference>
<evidence type="ECO:0000256" key="4">
    <source>
        <dbReference type="ARBA" id="ARBA00022664"/>
    </source>
</evidence>
<dbReference type="InterPro" id="IPR048289">
    <property type="entry name" value="RRM2_NsCP33-like"/>
</dbReference>
<evidence type="ECO:0000256" key="2">
    <source>
        <dbReference type="ARBA" id="ARBA00022528"/>
    </source>
</evidence>
<dbReference type="Pfam" id="PF00076">
    <property type="entry name" value="RRM_1"/>
    <property type="match status" value="2"/>
</dbReference>
<dbReference type="GO" id="GO:1990904">
    <property type="term" value="C:ribonucleoprotein complex"/>
    <property type="evidence" value="ECO:0007669"/>
    <property type="project" value="UniProtKB-KW"/>
</dbReference>
<dbReference type="PANTHER" id="PTHR48025">
    <property type="entry name" value="OS02G0815200 PROTEIN"/>
    <property type="match status" value="1"/>
</dbReference>
<evidence type="ECO:0000259" key="10">
    <source>
        <dbReference type="PROSITE" id="PS50102"/>
    </source>
</evidence>
<sequence length="346" mass="37372">MAAAAAVATFRTLHQPAANLIPVPLPSVRFQGLQRHCLRLRLFASPRGRPVLLPPSAAAAGEAFSSDGEEFEGEDEEEYFDEGESEAEEEVEPPRAYSSPRSRPPRGDDPGRLFVGNLPYTFTSEELNEAFSEAGRVDDAQIIYDKVTNRSRGFAFVTMATAEEAAKAIQMFDGALLGGRTARVNYPEVPRGGERRTVTMDGRRRDDGTYKIYAGNLGWGVRADALRAVFEGQAGLLDARVIFERETGRSRGFGFVSFRTAEDAQAALEALDGVELEGRPLRLSLAEQNPPPGSPPSAVQAQQEETASDESDAETVATSSSEPSEAEVISPVGVGMYSQNDSYKGS</sequence>
<dbReference type="PROSITE" id="PS50102">
    <property type="entry name" value="RRM"/>
    <property type="match status" value="2"/>
</dbReference>
<feature type="compositionally biased region" description="Acidic residues" evidence="9">
    <location>
        <begin position="67"/>
        <end position="91"/>
    </location>
</feature>
<feature type="region of interest" description="Disordered" evidence="9">
    <location>
        <begin position="58"/>
        <end position="113"/>
    </location>
</feature>
<dbReference type="PANTHER" id="PTHR48025:SF11">
    <property type="entry name" value="RNA-BINDING PROTEIN CP33, CHLOROPLASTIC"/>
    <property type="match status" value="1"/>
</dbReference>